<name>A0ABM8VWP6_GIGMA</name>
<reference evidence="1 2" key="1">
    <citation type="submission" date="2021-06" db="EMBL/GenBank/DDBJ databases">
        <authorList>
            <person name="Kallberg Y."/>
            <person name="Tangrot J."/>
            <person name="Rosling A."/>
        </authorList>
    </citation>
    <scope>NUCLEOTIDE SEQUENCE [LARGE SCALE GENOMIC DNA]</scope>
    <source>
        <strain evidence="1 2">120-4 pot B 10/14</strain>
    </source>
</reference>
<protein>
    <submittedName>
        <fullName evidence="1">10492_t:CDS:1</fullName>
    </submittedName>
</protein>
<comment type="caution">
    <text evidence="1">The sequence shown here is derived from an EMBL/GenBank/DDBJ whole genome shotgun (WGS) entry which is preliminary data.</text>
</comment>
<dbReference type="Proteomes" id="UP000789901">
    <property type="component" value="Unassembled WGS sequence"/>
</dbReference>
<evidence type="ECO:0000313" key="1">
    <source>
        <dbReference type="EMBL" id="CAG8465311.1"/>
    </source>
</evidence>
<keyword evidence="2" id="KW-1185">Reference proteome</keyword>
<dbReference type="EMBL" id="CAJVQB010000086">
    <property type="protein sequence ID" value="CAG8465311.1"/>
    <property type="molecule type" value="Genomic_DNA"/>
</dbReference>
<organism evidence="1 2">
    <name type="scientific">Gigaspora margarita</name>
    <dbReference type="NCBI Taxonomy" id="4874"/>
    <lineage>
        <taxon>Eukaryota</taxon>
        <taxon>Fungi</taxon>
        <taxon>Fungi incertae sedis</taxon>
        <taxon>Mucoromycota</taxon>
        <taxon>Glomeromycotina</taxon>
        <taxon>Glomeromycetes</taxon>
        <taxon>Diversisporales</taxon>
        <taxon>Gigasporaceae</taxon>
        <taxon>Gigaspora</taxon>
    </lineage>
</organism>
<proteinExistence type="predicted"/>
<evidence type="ECO:0000313" key="2">
    <source>
        <dbReference type="Proteomes" id="UP000789901"/>
    </source>
</evidence>
<accession>A0ABM8VWP6</accession>
<gene>
    <name evidence="1" type="ORF">GMARGA_LOCUS510</name>
</gene>
<sequence>MGDIPVYTQTIYLNELFLHKQMGLQVFFERHAILTNTNPKSQEINDGHGKEHDKLIDELKELLKTFPEHQELKRH</sequence>